<dbReference type="KEGG" id="stab:STABA_v1c04640"/>
<proteinExistence type="predicted"/>
<reference evidence="1 2" key="1">
    <citation type="submission" date="2019-11" db="EMBL/GenBank/DDBJ databases">
        <title>Complete genome sequence of Spiroplasma tabanidicola TAUS-1 (DSM 22603).</title>
        <authorList>
            <person name="Huang C.-T."/>
            <person name="Lin Y.-C."/>
            <person name="Kuo C.-H."/>
        </authorList>
    </citation>
    <scope>NUCLEOTIDE SEQUENCE [LARGE SCALE GENOMIC DNA]</scope>
    <source>
        <strain evidence="1 2">TAUS-1</strain>
    </source>
</reference>
<keyword evidence="2" id="KW-1185">Reference proteome</keyword>
<dbReference type="Proteomes" id="UP000424468">
    <property type="component" value="Chromosome"/>
</dbReference>
<dbReference type="AlphaFoldDB" id="A0A6I6C4T4"/>
<dbReference type="EMBL" id="CP046276">
    <property type="protein sequence ID" value="QGS51827.1"/>
    <property type="molecule type" value="Genomic_DNA"/>
</dbReference>
<protein>
    <recommendedName>
        <fullName evidence="3">Lipoprotein</fullName>
    </recommendedName>
</protein>
<dbReference type="RefSeq" id="WP_156006180.1">
    <property type="nucleotide sequence ID" value="NZ_CP046276.1"/>
</dbReference>
<evidence type="ECO:0000313" key="2">
    <source>
        <dbReference type="Proteomes" id="UP000424468"/>
    </source>
</evidence>
<evidence type="ECO:0008006" key="3">
    <source>
        <dbReference type="Google" id="ProtNLM"/>
    </source>
</evidence>
<organism evidence="1 2">
    <name type="scientific">Spiroplasma tabanidicola</name>
    <dbReference type="NCBI Taxonomy" id="324079"/>
    <lineage>
        <taxon>Bacteria</taxon>
        <taxon>Bacillati</taxon>
        <taxon>Mycoplasmatota</taxon>
        <taxon>Mollicutes</taxon>
        <taxon>Entomoplasmatales</taxon>
        <taxon>Spiroplasmataceae</taxon>
        <taxon>Spiroplasma</taxon>
    </lineage>
</organism>
<sequence length="554" mass="64732">MKKLIKLMFGISLTAAFSTTVISCSRNKIKLSETDIANIINNEFSKSDSYFHSMEEVTSTLVQLFMQYNNYVKINSIGNLHQEGYLIKANKIEETTSKINFSITAQKIEKVESEFIVSDSNFYNENYKAFKWVNKINVDNDKFETDFYNKNVSIKILNLQDLDGISYEIKDGKDQVENCGFDPNNKSIFNITMIPNINSNINNQTVIIIFKAKNVKPFTIVEIKNVIKDYDPVIKTDLENSELSTKWGNRIEFNILNYSKYKNLKVSSTSYSDSLIEDFVINNGKVMTTMLYKDDKYNTFFQNSYFWLNIIADDIPAPTKIKVIINPISPFINNNDMKDINLEVGKEKEIVFDKKIKNKKLYFNNALAKKYLLFKNGNVESDSVDYSNLDKMIVEGWIYNESEDYISCKYSFDKDFSLVNNYFVTKNLVYNFTFTIEKYSDNDIKINDQTIKIQSDEDSSLKYEINNSIVNVFTKADNFYLKIKTEEFRKFNSIIKELFDSTDIDLKYTFDINQYNKEYCDIKISYSTDPEEKLNTYLIFGYNQYKLTIKINLT</sequence>
<gene>
    <name evidence="1" type="ORF">STABA_v1c04640</name>
</gene>
<dbReference type="PROSITE" id="PS51257">
    <property type="entry name" value="PROKAR_LIPOPROTEIN"/>
    <property type="match status" value="1"/>
</dbReference>
<dbReference type="OrthoDB" id="390486at2"/>
<name>A0A6I6C4T4_9MOLU</name>
<accession>A0A6I6C4T4</accession>
<evidence type="ECO:0000313" key="1">
    <source>
        <dbReference type="EMBL" id="QGS51827.1"/>
    </source>
</evidence>